<gene>
    <name evidence="2" type="ORF">AVEN_137222_1</name>
</gene>
<sequence>MFLGDFCICGGWIWGFSLQRGRCWVICCDAGELDEVLNVVSVCCPKDLDFGDGLVCLLFDYKCFALVSSLSRIEFASCCNDTGR</sequence>
<dbReference type="Proteomes" id="UP000499080">
    <property type="component" value="Unassembled WGS sequence"/>
</dbReference>
<feature type="chain" id="PRO_5021289252" evidence="1">
    <location>
        <begin position="24"/>
        <end position="84"/>
    </location>
</feature>
<evidence type="ECO:0000313" key="2">
    <source>
        <dbReference type="EMBL" id="GBM80701.1"/>
    </source>
</evidence>
<accession>A0A4Y2IS89</accession>
<proteinExistence type="predicted"/>
<feature type="signal peptide" evidence="1">
    <location>
        <begin position="1"/>
        <end position="23"/>
    </location>
</feature>
<keyword evidence="3" id="KW-1185">Reference proteome</keyword>
<keyword evidence="1" id="KW-0732">Signal</keyword>
<evidence type="ECO:0000313" key="3">
    <source>
        <dbReference type="Proteomes" id="UP000499080"/>
    </source>
</evidence>
<dbReference type="AlphaFoldDB" id="A0A4Y2IS89"/>
<evidence type="ECO:0000256" key="1">
    <source>
        <dbReference type="SAM" id="SignalP"/>
    </source>
</evidence>
<organism evidence="2 3">
    <name type="scientific">Araneus ventricosus</name>
    <name type="common">Orbweaver spider</name>
    <name type="synonym">Epeira ventricosa</name>
    <dbReference type="NCBI Taxonomy" id="182803"/>
    <lineage>
        <taxon>Eukaryota</taxon>
        <taxon>Metazoa</taxon>
        <taxon>Ecdysozoa</taxon>
        <taxon>Arthropoda</taxon>
        <taxon>Chelicerata</taxon>
        <taxon>Arachnida</taxon>
        <taxon>Araneae</taxon>
        <taxon>Araneomorphae</taxon>
        <taxon>Entelegynae</taxon>
        <taxon>Araneoidea</taxon>
        <taxon>Araneidae</taxon>
        <taxon>Araneus</taxon>
    </lineage>
</organism>
<protein>
    <submittedName>
        <fullName evidence="2">Uncharacterized protein</fullName>
    </submittedName>
</protein>
<reference evidence="2 3" key="1">
    <citation type="journal article" date="2019" name="Sci. Rep.">
        <title>Orb-weaving spider Araneus ventricosus genome elucidates the spidroin gene catalogue.</title>
        <authorList>
            <person name="Kono N."/>
            <person name="Nakamura H."/>
            <person name="Ohtoshi R."/>
            <person name="Moran D.A.P."/>
            <person name="Shinohara A."/>
            <person name="Yoshida Y."/>
            <person name="Fujiwara M."/>
            <person name="Mori M."/>
            <person name="Tomita M."/>
            <person name="Arakawa K."/>
        </authorList>
    </citation>
    <scope>NUCLEOTIDE SEQUENCE [LARGE SCALE GENOMIC DNA]</scope>
</reference>
<dbReference type="EMBL" id="BGPR01002899">
    <property type="protein sequence ID" value="GBM80701.1"/>
    <property type="molecule type" value="Genomic_DNA"/>
</dbReference>
<comment type="caution">
    <text evidence="2">The sequence shown here is derived from an EMBL/GenBank/DDBJ whole genome shotgun (WGS) entry which is preliminary data.</text>
</comment>
<name>A0A4Y2IS89_ARAVE</name>